<protein>
    <submittedName>
        <fullName evidence="2">LisH domain-containing protein</fullName>
    </submittedName>
</protein>
<evidence type="ECO:0000313" key="2">
    <source>
        <dbReference type="WBParaSite" id="JU765_v2.g332.t2"/>
    </source>
</evidence>
<name>A0AC34R4N5_9BILA</name>
<reference evidence="2" key="1">
    <citation type="submission" date="2022-11" db="UniProtKB">
        <authorList>
            <consortium name="WormBaseParasite"/>
        </authorList>
    </citation>
    <scope>IDENTIFICATION</scope>
</reference>
<proteinExistence type="predicted"/>
<dbReference type="WBParaSite" id="JU765_v2.g332.t2">
    <property type="protein sequence ID" value="JU765_v2.g332.t2"/>
    <property type="gene ID" value="JU765_v2.g332"/>
</dbReference>
<sequence length="196" mass="20962">MPNGAMPPPIHDGQHDPRFIPIGGPITSMPQFMGNEQIPPSMTPTTSVTNPMGMGPPQEITSHTTLPPLNAPPISSLINGEDIKQSPSHMMHPPNGTPSSMQPPGSHNQILGPGPGSAQQQPAPTSVNSQPGQPGSNIPVTSQQQQVNINQAQMMDHSMMDFSADNQTPNSHEDLTEIKKIREGLLDDFPQDPQNQ</sequence>
<dbReference type="Proteomes" id="UP000887576">
    <property type="component" value="Unplaced"/>
</dbReference>
<evidence type="ECO:0000313" key="1">
    <source>
        <dbReference type="Proteomes" id="UP000887576"/>
    </source>
</evidence>
<organism evidence="1 2">
    <name type="scientific">Panagrolaimus sp. JU765</name>
    <dbReference type="NCBI Taxonomy" id="591449"/>
    <lineage>
        <taxon>Eukaryota</taxon>
        <taxon>Metazoa</taxon>
        <taxon>Ecdysozoa</taxon>
        <taxon>Nematoda</taxon>
        <taxon>Chromadorea</taxon>
        <taxon>Rhabditida</taxon>
        <taxon>Tylenchina</taxon>
        <taxon>Panagrolaimomorpha</taxon>
        <taxon>Panagrolaimoidea</taxon>
        <taxon>Panagrolaimidae</taxon>
        <taxon>Panagrolaimus</taxon>
    </lineage>
</organism>
<accession>A0AC34R4N5</accession>